<dbReference type="EMBL" id="CM004393">
    <property type="protein sequence ID" value="KAG8651440.1"/>
    <property type="molecule type" value="Genomic_DNA"/>
</dbReference>
<proteinExistence type="predicted"/>
<accession>A0ACB7HHJ2</accession>
<organism evidence="1 2">
    <name type="scientific">Manihot esculenta</name>
    <name type="common">Cassava</name>
    <name type="synonym">Jatropha manihot</name>
    <dbReference type="NCBI Taxonomy" id="3983"/>
    <lineage>
        <taxon>Eukaryota</taxon>
        <taxon>Viridiplantae</taxon>
        <taxon>Streptophyta</taxon>
        <taxon>Embryophyta</taxon>
        <taxon>Tracheophyta</taxon>
        <taxon>Spermatophyta</taxon>
        <taxon>Magnoliopsida</taxon>
        <taxon>eudicotyledons</taxon>
        <taxon>Gunneridae</taxon>
        <taxon>Pentapetalae</taxon>
        <taxon>rosids</taxon>
        <taxon>fabids</taxon>
        <taxon>Malpighiales</taxon>
        <taxon>Euphorbiaceae</taxon>
        <taxon>Crotonoideae</taxon>
        <taxon>Manihoteae</taxon>
        <taxon>Manihot</taxon>
    </lineage>
</organism>
<sequence length="191" mass="21609">MRILCWNCRGVGNPLAVNAMEDLVFYYKPSILFLMETKVHGVRMNQIKNLFHYSNCFSVDSIGIGGGLSLMWNNDVQLQVSYFSSNFIDCTIGTGSAQWCFTGFYGCPEPTRRRTSWNLLRELSSRNDLPWLCCGNYNDIASHLISGFRGTLLDSSLSDIQHNGSFLSYTYREGTPFCSKERLDRACSNTA</sequence>
<comment type="caution">
    <text evidence="1">The sequence shown here is derived from an EMBL/GenBank/DDBJ whole genome shotgun (WGS) entry which is preliminary data.</text>
</comment>
<evidence type="ECO:0000313" key="2">
    <source>
        <dbReference type="Proteomes" id="UP000091857"/>
    </source>
</evidence>
<reference evidence="2" key="1">
    <citation type="journal article" date="2016" name="Nat. Biotechnol.">
        <title>Sequencing wild and cultivated cassava and related species reveals extensive interspecific hybridization and genetic diversity.</title>
        <authorList>
            <person name="Bredeson J.V."/>
            <person name="Lyons J.B."/>
            <person name="Prochnik S.E."/>
            <person name="Wu G.A."/>
            <person name="Ha C.M."/>
            <person name="Edsinger-Gonzales E."/>
            <person name="Grimwood J."/>
            <person name="Schmutz J."/>
            <person name="Rabbi I.Y."/>
            <person name="Egesi C."/>
            <person name="Nauluvula P."/>
            <person name="Lebot V."/>
            <person name="Ndunguru J."/>
            <person name="Mkamilo G."/>
            <person name="Bart R.S."/>
            <person name="Setter T.L."/>
            <person name="Gleadow R.M."/>
            <person name="Kulakow P."/>
            <person name="Ferguson M.E."/>
            <person name="Rounsley S."/>
            <person name="Rokhsar D.S."/>
        </authorList>
    </citation>
    <scope>NUCLEOTIDE SEQUENCE [LARGE SCALE GENOMIC DNA]</scope>
    <source>
        <strain evidence="2">cv. AM560-2</strain>
    </source>
</reference>
<protein>
    <submittedName>
        <fullName evidence="1">Uncharacterized protein</fullName>
    </submittedName>
</protein>
<keyword evidence="2" id="KW-1185">Reference proteome</keyword>
<dbReference type="Proteomes" id="UP000091857">
    <property type="component" value="Chromosome 7"/>
</dbReference>
<name>A0ACB7HHJ2_MANES</name>
<gene>
    <name evidence="1" type="ORF">MANES_07G125402v8</name>
</gene>
<evidence type="ECO:0000313" key="1">
    <source>
        <dbReference type="EMBL" id="KAG8651440.1"/>
    </source>
</evidence>